<dbReference type="InterPro" id="IPR043129">
    <property type="entry name" value="ATPase_NBD"/>
</dbReference>
<feature type="region of interest" description="Disordered" evidence="4">
    <location>
        <begin position="2540"/>
        <end position="2564"/>
    </location>
</feature>
<evidence type="ECO:0000256" key="3">
    <source>
        <dbReference type="SAM" id="Coils"/>
    </source>
</evidence>
<protein>
    <submittedName>
        <fullName evidence="6">Aste57867_12606 protein</fullName>
    </submittedName>
</protein>
<dbReference type="Gene3D" id="3.30.420.40">
    <property type="match status" value="4"/>
</dbReference>
<evidence type="ECO:0000313" key="5">
    <source>
        <dbReference type="EMBL" id="KAF0696625.1"/>
    </source>
</evidence>
<feature type="region of interest" description="Disordered" evidence="4">
    <location>
        <begin position="1626"/>
        <end position="1654"/>
    </location>
</feature>
<gene>
    <name evidence="6" type="primary">Aste57867_12606</name>
    <name evidence="5" type="ORF">As57867_012560</name>
    <name evidence="6" type="ORF">ASTE57867_12606</name>
</gene>
<evidence type="ECO:0000256" key="2">
    <source>
        <dbReference type="RuleBase" id="RU000487"/>
    </source>
</evidence>
<proteinExistence type="inferred from homology"/>
<feature type="coiled-coil region" evidence="3">
    <location>
        <begin position="2002"/>
        <end position="2052"/>
    </location>
</feature>
<comment type="similarity">
    <text evidence="2">Belongs to the actin family.</text>
</comment>
<feature type="coiled-coil region" evidence="3">
    <location>
        <begin position="1537"/>
        <end position="1568"/>
    </location>
</feature>
<feature type="coiled-coil region" evidence="3">
    <location>
        <begin position="1896"/>
        <end position="1972"/>
    </location>
</feature>
<dbReference type="CDD" id="cd10169">
    <property type="entry name" value="ASKHA_NBD_actin-like"/>
    <property type="match status" value="1"/>
</dbReference>
<feature type="coiled-coil region" evidence="3">
    <location>
        <begin position="2137"/>
        <end position="2164"/>
    </location>
</feature>
<dbReference type="EMBL" id="CAADRA010005402">
    <property type="protein sequence ID" value="VFT89456.1"/>
    <property type="molecule type" value="Genomic_DNA"/>
</dbReference>
<dbReference type="Proteomes" id="UP000332933">
    <property type="component" value="Unassembled WGS sequence"/>
</dbReference>
<comment type="catalytic activity">
    <reaction evidence="1">
        <text>ATP + H2O = ADP + phosphate + H(+)</text>
        <dbReference type="Rhea" id="RHEA:13065"/>
        <dbReference type="ChEBI" id="CHEBI:15377"/>
        <dbReference type="ChEBI" id="CHEBI:15378"/>
        <dbReference type="ChEBI" id="CHEBI:30616"/>
        <dbReference type="ChEBI" id="CHEBI:43474"/>
        <dbReference type="ChEBI" id="CHEBI:456216"/>
    </reaction>
</comment>
<feature type="coiled-coil region" evidence="3">
    <location>
        <begin position="839"/>
        <end position="908"/>
    </location>
</feature>
<feature type="coiled-coil region" evidence="3">
    <location>
        <begin position="1190"/>
        <end position="1245"/>
    </location>
</feature>
<evidence type="ECO:0000313" key="6">
    <source>
        <dbReference type="EMBL" id="VFT89456.1"/>
    </source>
</evidence>
<feature type="coiled-coil region" evidence="3">
    <location>
        <begin position="591"/>
        <end position="650"/>
    </location>
</feature>
<dbReference type="InterPro" id="IPR004000">
    <property type="entry name" value="Actin"/>
</dbReference>
<evidence type="ECO:0000256" key="4">
    <source>
        <dbReference type="SAM" id="MobiDB-lite"/>
    </source>
</evidence>
<feature type="coiled-coil region" evidence="3">
    <location>
        <begin position="499"/>
        <end position="561"/>
    </location>
</feature>
<dbReference type="SMART" id="SM00268">
    <property type="entry name" value="ACTIN"/>
    <property type="match status" value="1"/>
</dbReference>
<name>A0A485KW25_9STRA</name>
<dbReference type="Pfam" id="PF00022">
    <property type="entry name" value="Actin"/>
    <property type="match status" value="2"/>
</dbReference>
<feature type="coiled-coil region" evidence="3">
    <location>
        <begin position="964"/>
        <end position="991"/>
    </location>
</feature>
<feature type="coiled-coil region" evidence="3">
    <location>
        <begin position="1675"/>
        <end position="1709"/>
    </location>
</feature>
<feature type="compositionally biased region" description="Acidic residues" evidence="4">
    <location>
        <begin position="227"/>
        <end position="238"/>
    </location>
</feature>
<dbReference type="SUPFAM" id="SSF53067">
    <property type="entry name" value="Actin-like ATPase domain"/>
    <property type="match status" value="2"/>
</dbReference>
<sequence length="2871" mass="325391">MNNADDEEIENLLREMHNMTKKRVVHGGDKSKLGNLGFVQTLQVKYNEVKHALTLSNAQCAELKNCMTRLHEEKTLAITHASQLQIRLENREKEIQTLRSHVDDLYDVQQKLRAESLQKDVQLMQQQQQQRPSVVVDDCHTCVCHSNAPSIAWKSEEETVVEERFNMEGVVQSLRNELRSLEEQVQHQSEELHRANAALCAQTANIASAAEVDALREEIRHAQSTNETEEASNQDDTPEPAWKPRHQLPSRRQAIFVPSTDDRELLPTWLAEALANVEETMDEASQELDMDVLHMELASLRRSLERKDDEIFEFERVVDFMHEQLGALKTQHRVADIDDMSPLQNTFVAAVHAIVVQEIEARPEDDTDDDIAVCVDNDDFQDEKKEEEVALKHGLRQERGHEIESWGHKLSLENKNLRGEISELCAEAAKQQARHVKIVGQWRHQVAALALEFDALRQMHTLAQRDNVRRELDFAAELSHAKDQIKIGERQQQVSQMKCEDYQMRIFKLEERLQDHENVASAVDDLVAKLQDVVRTEVETKRAAQAAAEVLQLENSKLTTQLDEHVCRADAKEHQWLEKVQFLETDYKSDIEATRVEMNAKLEMIERLELEVSSLTSFMKVMEALHDQQINAMEAQIVEWKRRCARCEDELKIKAEASEALTTQHAFKCEEHVRLSRDREGMLCEDHLMCFLVSQSNNLAECLRQAELVQEVRLEMEEQQEVHRGELETTTDILKTLECDYLALLSRQKDMEGQDVAHQCARAESERALELETMVQANDAWARVLACKCDELARQSYNRENMLDEEYSMRCYLLSESFRCMHEAELAAKMQRGKDEACIHLQEARRVDLEATLKTLTSENATLSTQLNQSENQLSRLCHDMEMSTQKIISLETTKDELSAQLKEVETQHVAQCAEIDTQWQESVSQANSQASNWRHQCGSYEAQLQKATEVHASHCQIMAQEYIDRTVQSIERAEMQMEEHLTRMRATSESHVGECIQMRMKEEDLLSAIKGLEAICTRWELDYREAMVSHRIEVDENIKAIESLKSENKTLETQLIEANVCRATQCAMADVKLTLLENFEREESAAWAARLFAKCMELERLSQNREEMLCEDHSMRFLELQSSIVAQSTHGAELAQEMRHEMDERQARLQEAYRGELGAAGDALKTLEARNSTLVTQIKELAAIYEHQNESHRAELATSNHTINSLESENSALRDIEAQKSAQLEALRIDKETTTRAIEVLKSQSLKMSAKTKSDVERHAALVERLETEWQEKYRAEVAHVAELKVQCHHYDAQLKHAMEAHDSLRHSLASQVSDLSLQMREREGMLREEYSMCMQMVHECHWAQCTSMRSKEGKLLRAIEIVEANCARWEDAHRAAVEVNHHATEEIMAIQTNKLELEQQVKCQLLHVETIEREYEERCQRLKMELQRDVEQWTSSFDSDVDSKLQTRTEDWEVALTQSHGLWCRLVRDRETMLVEDYSMRVFIMQNHFKVEQTRQHVIDDELRRALHASEAACAERDLVHQADAKALHETEETIQRLQQHNLTLFHDLEDHEDEKERQLEALEQAWQVKYHDLELESKTHCEALRVACASAARDFSTNLCRHVETSELPDKDNAGMNEVPTATRGVVHESNGDGAGAPTPPETESESAVSSSLPSVDAILRIMQTELLLVHAANVEATVRDWQRKCNDAEAANQALREALAHREAQCTAFETDQRLQKGALEEVAADLAMNVDLVDQLELELDARRGEVGDLLCDVAKAQSEADDAREALAKCLLELAAHRQECEHLKALVDEMDARNHTFRRERLQKETRLVERLHGELHSLEMTYQAQVNHWKSQAKHLERRVVHWRHALSAVHLEMDEWQGSAESMLRVECERRCDEAVRQRTQDHESRVAAVERTLRQRDDLVRNLEEKLQHETLVVAQKDKDMSIWMECTMAMQLEIQEVRTALEEAESRSVQLERHVEMLQGALARENIKWGHRLGAIQLEMHESGAAAAASQAQLESQIRTLENDNHRLETARTLECCNIDNITAEESLDAMAATIEAHERERLGAHQRFRCRELEIEVVARQADVDRMVNAEQTLQHQLTHQAAVHEAQLQAFNTEWLECTQAMQVDINRLQMACDECGVKFQDALATKTRALETLRNDMVRVKARNQDLVDALATTTSNLLRHMDEATKWRHVVCGLQLEMDESQAHASRECRRLLHMLHHVKAMREIDRRHGCWKDEDADKGAVVVYLDAVEPAKHAVDSPPSALRIRRSSTATKTDDLFHLTAIQSPKGNCAQAWEPSEADESANDVVLQTPATAQTHAAVTPVDGIITKLRVQVETITAENNELRTHVSHLAREKSGLQHLLAAKRQTLTIDTTASSAEPLSRDARPKLTPTASFGLLSPLVLRPPQICPPTTPRTTTIDIPPDIATRDVLVPGLPSIPEDTDVHLTWNSVRAHIASLQTELVQHQKRARHSPRNASASLARLHARLRASLSSSSLPVGASPMELILHDVGVLLLSLGALLAQPRDDALEAKRFLVGHLPPPLESVWSPDDRPPSTAPRHRLRRGKAKEPGPIECAGMLVLHIGAAQVLAGVAGVAPPLVHMPTPRGIFRRGEIVQWDALEALVARVFQRLGVHEARYKVVLLHKPHVSTMEKERMIDLLVDGFGVQGVNLTTHAQMALLAQEKHTGLVIDIGVDAIFLVPIFEDMVLQHATVKLAMGGADVARHVASHLSSTASAHAHHVLHVERRLLEGGKEAAAWPTTDLLFAPSLGHPYCTETTGLVDAVRQCVSRCDAVLHDVLLANVLLTGGPAALPGLATRLQRALDLAAPIPIAPTGNGGAGVYAGACLHATTLSPYKWVLKHDYVLHGARIVHTKCF</sequence>
<reference evidence="6 7" key="1">
    <citation type="submission" date="2019-03" db="EMBL/GenBank/DDBJ databases">
        <authorList>
            <person name="Gaulin E."/>
            <person name="Dumas B."/>
        </authorList>
    </citation>
    <scope>NUCLEOTIDE SEQUENCE [LARGE SCALE GENOMIC DNA]</scope>
    <source>
        <strain evidence="6">CBS 568.67</strain>
    </source>
</reference>
<reference evidence="5" key="2">
    <citation type="submission" date="2019-06" db="EMBL/GenBank/DDBJ databases">
        <title>Genomics analysis of Aphanomyces spp. identifies a new class of oomycete effector associated with host adaptation.</title>
        <authorList>
            <person name="Gaulin E."/>
        </authorList>
    </citation>
    <scope>NUCLEOTIDE SEQUENCE</scope>
    <source>
        <strain evidence="5">CBS 578.67</strain>
    </source>
</reference>
<evidence type="ECO:0000313" key="7">
    <source>
        <dbReference type="Proteomes" id="UP000332933"/>
    </source>
</evidence>
<dbReference type="PANTHER" id="PTHR11937">
    <property type="entry name" value="ACTIN"/>
    <property type="match status" value="1"/>
</dbReference>
<dbReference type="Gene3D" id="3.90.640.10">
    <property type="entry name" value="Actin, Chain A, domain 4"/>
    <property type="match status" value="2"/>
</dbReference>
<dbReference type="OrthoDB" id="77163at2759"/>
<feature type="coiled-coil region" evidence="3">
    <location>
        <begin position="1759"/>
        <end position="1800"/>
    </location>
</feature>
<accession>A0A485KW25</accession>
<dbReference type="EMBL" id="VJMH01005381">
    <property type="protein sequence ID" value="KAF0696625.1"/>
    <property type="molecule type" value="Genomic_DNA"/>
</dbReference>
<keyword evidence="3" id="KW-0175">Coiled coil</keyword>
<feature type="region of interest" description="Disordered" evidence="4">
    <location>
        <begin position="222"/>
        <end position="252"/>
    </location>
</feature>
<evidence type="ECO:0000256" key="1">
    <source>
        <dbReference type="ARBA" id="ARBA00049360"/>
    </source>
</evidence>
<feature type="coiled-coil region" evidence="3">
    <location>
        <begin position="1382"/>
        <end position="1434"/>
    </location>
</feature>
<keyword evidence="7" id="KW-1185">Reference proteome</keyword>
<organism evidence="6 7">
    <name type="scientific">Aphanomyces stellatus</name>
    <dbReference type="NCBI Taxonomy" id="120398"/>
    <lineage>
        <taxon>Eukaryota</taxon>
        <taxon>Sar</taxon>
        <taxon>Stramenopiles</taxon>
        <taxon>Oomycota</taxon>
        <taxon>Saprolegniomycetes</taxon>
        <taxon>Saprolegniales</taxon>
        <taxon>Verrucalvaceae</taxon>
        <taxon>Aphanomyces</taxon>
    </lineage>
</organism>